<reference evidence="1" key="2">
    <citation type="submission" date="2021-08" db="EMBL/GenBank/DDBJ databases">
        <authorList>
            <person name="Dalcin Martins P."/>
        </authorList>
    </citation>
    <scope>NUCLEOTIDE SEQUENCE</scope>
    <source>
        <strain evidence="1">MAG_39</strain>
    </source>
</reference>
<protein>
    <submittedName>
        <fullName evidence="1">Uncharacterized protein</fullName>
    </submittedName>
</protein>
<name>A0A953M1E2_9BACT</name>
<comment type="caution">
    <text evidence="1">The sequence shown here is derived from an EMBL/GenBank/DDBJ whole genome shotgun (WGS) entry which is preliminary data.</text>
</comment>
<reference evidence="1" key="1">
    <citation type="journal article" date="2021" name="bioRxiv">
        <title>Unraveling nitrogen, sulfur and carbon metabolic pathways and microbial community transcriptional responses to substrate deprivation and toxicity stresses in a bioreactor mimicking anoxic brackish coastal sediment conditions.</title>
        <authorList>
            <person name="Martins P.D."/>
            <person name="Echeveste M.J."/>
            <person name="Arshad A."/>
            <person name="Kurth J."/>
            <person name="Ouboter H."/>
            <person name="Jetten M.S.M."/>
            <person name="Welte C.U."/>
        </authorList>
    </citation>
    <scope>NUCLEOTIDE SEQUENCE</scope>
    <source>
        <strain evidence="1">MAG_39</strain>
    </source>
</reference>
<dbReference type="Proteomes" id="UP000705867">
    <property type="component" value="Unassembled WGS sequence"/>
</dbReference>
<evidence type="ECO:0000313" key="2">
    <source>
        <dbReference type="Proteomes" id="UP000705867"/>
    </source>
</evidence>
<organism evidence="1 2">
    <name type="scientific">Candidatus Nitrobium versatile</name>
    <dbReference type="NCBI Taxonomy" id="2884831"/>
    <lineage>
        <taxon>Bacteria</taxon>
        <taxon>Pseudomonadati</taxon>
        <taxon>Nitrospirota</taxon>
        <taxon>Nitrospiria</taxon>
        <taxon>Nitrospirales</taxon>
        <taxon>Nitrospiraceae</taxon>
        <taxon>Candidatus Nitrobium</taxon>
    </lineage>
</organism>
<proteinExistence type="predicted"/>
<accession>A0A953M1E2</accession>
<sequence length="89" mass="10172">MRKKVAVLVRDRQQEALRMAVGLTLADNRLTVFIMDRKLERNTDVDLALETLQMMGARIISNNPENGFEQLSVREIALLLPDFDAVIPY</sequence>
<dbReference type="EMBL" id="JAIOIV010000076">
    <property type="protein sequence ID" value="MBZ0156510.1"/>
    <property type="molecule type" value="Genomic_DNA"/>
</dbReference>
<gene>
    <name evidence="1" type="ORF">K8I29_09925</name>
</gene>
<dbReference type="AlphaFoldDB" id="A0A953M1E2"/>
<evidence type="ECO:0000313" key="1">
    <source>
        <dbReference type="EMBL" id="MBZ0156510.1"/>
    </source>
</evidence>